<dbReference type="EMBL" id="CAKLPX010000002">
    <property type="protein sequence ID" value="CAH0992093.1"/>
    <property type="molecule type" value="Genomic_DNA"/>
</dbReference>
<dbReference type="Pfam" id="PF00849">
    <property type="entry name" value="PseudoU_synth_2"/>
    <property type="match status" value="1"/>
</dbReference>
<dbReference type="Gene3D" id="3.30.2350.10">
    <property type="entry name" value="Pseudouridine synthase"/>
    <property type="match status" value="1"/>
</dbReference>
<keyword evidence="3" id="KW-1185">Reference proteome</keyword>
<evidence type="ECO:0000259" key="1">
    <source>
        <dbReference type="Pfam" id="PF00849"/>
    </source>
</evidence>
<dbReference type="InterPro" id="IPR020103">
    <property type="entry name" value="PsdUridine_synth_cat_dom_sf"/>
</dbReference>
<reference evidence="2" key="1">
    <citation type="submission" date="2021-12" db="EMBL/GenBank/DDBJ databases">
        <authorList>
            <person name="Rodrigo-Torres L."/>
            <person name="Arahal R. D."/>
            <person name="Lucena T."/>
        </authorList>
    </citation>
    <scope>NUCLEOTIDE SEQUENCE</scope>
    <source>
        <strain evidence="2">CECT 8267</strain>
    </source>
</reference>
<proteinExistence type="predicted"/>
<gene>
    <name evidence="2" type="ORF">SIN8267_02208</name>
</gene>
<dbReference type="InterPro" id="IPR006224">
    <property type="entry name" value="PsdUridine_synth_RluA-like_CS"/>
</dbReference>
<accession>A0ABM9AH57</accession>
<comment type="caution">
    <text evidence="2">The sequence shown here is derived from an EMBL/GenBank/DDBJ whole genome shotgun (WGS) entry which is preliminary data.</text>
</comment>
<dbReference type="InterPro" id="IPR050188">
    <property type="entry name" value="RluA_PseudoU_synthase"/>
</dbReference>
<sequence>MSISKYPSKVTLPESAPGCITVLDYLVLKFPLIGANTWRRRMNTGKVHDTAGTAIGPDRLFTAKLGVYYYREVTEEPVIPFDEAIIFEDDTLLLAYKPHFLPVTAGGRYVNQCLQNRLRQSTGNDQLQALHRLDRLTAGLVLFAKKEQHRALYHQLFEHHNIEKHYQAVSEIDPCVNYVGRQWQVENHICRGEPRFLMRIGEGDNNSCSLIRCIGQHHNKALFELQPITGKTHQLRLHMQSIGLPILNDPLYPVLQPEQPQDFSRPLQLLARRLTFTDPVTQQQRDFRYHAELGLE</sequence>
<dbReference type="PANTHER" id="PTHR21600">
    <property type="entry name" value="MITOCHONDRIAL RNA PSEUDOURIDINE SYNTHASE"/>
    <property type="match status" value="1"/>
</dbReference>
<dbReference type="InterPro" id="IPR006145">
    <property type="entry name" value="PsdUridine_synth_RsuA/RluA"/>
</dbReference>
<protein>
    <recommendedName>
        <fullName evidence="1">Pseudouridine synthase RsuA/RluA-like domain-containing protein</fullName>
    </recommendedName>
</protein>
<feature type="domain" description="Pseudouridine synthase RsuA/RluA-like" evidence="1">
    <location>
        <begin position="92"/>
        <end position="241"/>
    </location>
</feature>
<dbReference type="SUPFAM" id="SSF55120">
    <property type="entry name" value="Pseudouridine synthase"/>
    <property type="match status" value="1"/>
</dbReference>
<organism evidence="2 3">
    <name type="scientific">Sinobacterium norvegicum</name>
    <dbReference type="NCBI Taxonomy" id="1641715"/>
    <lineage>
        <taxon>Bacteria</taxon>
        <taxon>Pseudomonadati</taxon>
        <taxon>Pseudomonadota</taxon>
        <taxon>Gammaproteobacteria</taxon>
        <taxon>Cellvibrionales</taxon>
        <taxon>Spongiibacteraceae</taxon>
        <taxon>Sinobacterium</taxon>
    </lineage>
</organism>
<name>A0ABM9AH57_9GAMM</name>
<dbReference type="Proteomes" id="UP000838100">
    <property type="component" value="Unassembled WGS sequence"/>
</dbReference>
<dbReference type="PROSITE" id="PS01129">
    <property type="entry name" value="PSI_RLU"/>
    <property type="match status" value="1"/>
</dbReference>
<dbReference type="RefSeq" id="WP_237444789.1">
    <property type="nucleotide sequence ID" value="NZ_CAKLPX010000002.1"/>
</dbReference>
<evidence type="ECO:0000313" key="2">
    <source>
        <dbReference type="EMBL" id="CAH0992093.1"/>
    </source>
</evidence>
<dbReference type="PANTHER" id="PTHR21600:SF84">
    <property type="entry name" value="PSEUDOURIDINE SYNTHASE RSUA_RLUA-LIKE DOMAIN-CONTAINING PROTEIN"/>
    <property type="match status" value="1"/>
</dbReference>
<evidence type="ECO:0000313" key="3">
    <source>
        <dbReference type="Proteomes" id="UP000838100"/>
    </source>
</evidence>